<keyword evidence="1 4" id="KW-0808">Transferase</keyword>
<dbReference type="Gene3D" id="3.40.630.30">
    <property type="match status" value="1"/>
</dbReference>
<name>A0A7C2FX37_9CREN</name>
<dbReference type="PANTHER" id="PTHR23091">
    <property type="entry name" value="N-TERMINAL ACETYLTRANSFERASE"/>
    <property type="match status" value="1"/>
</dbReference>
<organism evidence="4">
    <name type="scientific">Thermosphaera aggregans</name>
    <dbReference type="NCBI Taxonomy" id="54254"/>
    <lineage>
        <taxon>Archaea</taxon>
        <taxon>Thermoproteota</taxon>
        <taxon>Thermoprotei</taxon>
        <taxon>Desulfurococcales</taxon>
        <taxon>Desulfurococcaceae</taxon>
        <taxon>Thermosphaera</taxon>
    </lineage>
</organism>
<comment type="caution">
    <text evidence="4">The sequence shown here is derived from an EMBL/GenBank/DDBJ whole genome shotgun (WGS) entry which is preliminary data.</text>
</comment>
<dbReference type="InterPro" id="IPR006464">
    <property type="entry name" value="AcTrfase_RimI/Ard1"/>
</dbReference>
<proteinExistence type="predicted"/>
<dbReference type="PANTHER" id="PTHR23091:SF4">
    <property type="entry name" value="N-TERMINAL AMINO-ACID N(ALPHA)-ACETYLTRANSFERASE NATA"/>
    <property type="match status" value="1"/>
</dbReference>
<dbReference type="AlphaFoldDB" id="A0A7C2FX37"/>
<dbReference type="NCBIfam" id="TIGR01575">
    <property type="entry name" value="rimI"/>
    <property type="match status" value="1"/>
</dbReference>
<dbReference type="Pfam" id="PF00583">
    <property type="entry name" value="Acetyltransf_1"/>
    <property type="match status" value="1"/>
</dbReference>
<protein>
    <submittedName>
        <fullName evidence="4">Ribosomal-protein-alanine N-acetyltransferase</fullName>
    </submittedName>
</protein>
<reference evidence="4" key="1">
    <citation type="journal article" date="2020" name="mSystems">
        <title>Genome- and Community-Level Interaction Insights into Carbon Utilization and Element Cycling Functions of Hydrothermarchaeota in Hydrothermal Sediment.</title>
        <authorList>
            <person name="Zhou Z."/>
            <person name="Liu Y."/>
            <person name="Xu W."/>
            <person name="Pan J."/>
            <person name="Luo Z.H."/>
            <person name="Li M."/>
        </authorList>
    </citation>
    <scope>NUCLEOTIDE SEQUENCE [LARGE SCALE GENOMIC DNA]</scope>
    <source>
        <strain evidence="4">SpSt-23</strain>
    </source>
</reference>
<dbReference type="GO" id="GO:0031415">
    <property type="term" value="C:NatA complex"/>
    <property type="evidence" value="ECO:0007669"/>
    <property type="project" value="InterPro"/>
</dbReference>
<keyword evidence="2" id="KW-0012">Acyltransferase</keyword>
<dbReference type="InterPro" id="IPR045047">
    <property type="entry name" value="Ard1-like"/>
</dbReference>
<dbReference type="InterPro" id="IPR016181">
    <property type="entry name" value="Acyl_CoA_acyltransferase"/>
</dbReference>
<dbReference type="InterPro" id="IPR000182">
    <property type="entry name" value="GNAT_dom"/>
</dbReference>
<dbReference type="EMBL" id="DSJT01000003">
    <property type="protein sequence ID" value="HEF86805.1"/>
    <property type="molecule type" value="Genomic_DNA"/>
</dbReference>
<dbReference type="PROSITE" id="PS51186">
    <property type="entry name" value="GNAT"/>
    <property type="match status" value="1"/>
</dbReference>
<feature type="domain" description="N-acetyltransferase" evidence="3">
    <location>
        <begin position="31"/>
        <end position="186"/>
    </location>
</feature>
<sequence length="186" mass="21137">MILKKEKPVVPPVTTIFENALTALSKEAPGYTIRLARKEDIDSVIRINREALPENYPRAFFEDLYNSYGKSFFVAETPQGEVVGYVMCRVEYKPGFFKTLLVKSGHIVSIAVLKEHRGRSLGLGLMAHALKSLYENYGCSETYLEVRVSNNPAISLYEKLGYVKIRVEKQYYLDGEDAYIMARPLP</sequence>
<dbReference type="SUPFAM" id="SSF55729">
    <property type="entry name" value="Acyl-CoA N-acyltransferases (Nat)"/>
    <property type="match status" value="1"/>
</dbReference>
<evidence type="ECO:0000256" key="1">
    <source>
        <dbReference type="ARBA" id="ARBA00022679"/>
    </source>
</evidence>
<evidence type="ECO:0000313" key="4">
    <source>
        <dbReference type="EMBL" id="HEF86805.1"/>
    </source>
</evidence>
<gene>
    <name evidence="4" type="primary">rimI</name>
    <name evidence="4" type="ORF">ENP55_00540</name>
</gene>
<evidence type="ECO:0000259" key="3">
    <source>
        <dbReference type="PROSITE" id="PS51186"/>
    </source>
</evidence>
<dbReference type="CDD" id="cd04301">
    <property type="entry name" value="NAT_SF"/>
    <property type="match status" value="1"/>
</dbReference>
<dbReference type="GO" id="GO:0004596">
    <property type="term" value="F:protein-N-terminal amino-acid acetyltransferase activity"/>
    <property type="evidence" value="ECO:0007669"/>
    <property type="project" value="InterPro"/>
</dbReference>
<accession>A0A7C2FX37</accession>
<evidence type="ECO:0000256" key="2">
    <source>
        <dbReference type="ARBA" id="ARBA00023315"/>
    </source>
</evidence>